<gene>
    <name evidence="1" type="ORF">DARMORV10_C04P47290.1</name>
</gene>
<organism evidence="1">
    <name type="scientific">Brassica napus</name>
    <name type="common">Rape</name>
    <dbReference type="NCBI Taxonomy" id="3708"/>
    <lineage>
        <taxon>Eukaryota</taxon>
        <taxon>Viridiplantae</taxon>
        <taxon>Streptophyta</taxon>
        <taxon>Embryophyta</taxon>
        <taxon>Tracheophyta</taxon>
        <taxon>Spermatophyta</taxon>
        <taxon>Magnoliopsida</taxon>
        <taxon>eudicotyledons</taxon>
        <taxon>Gunneridae</taxon>
        <taxon>Pentapetalae</taxon>
        <taxon>rosids</taxon>
        <taxon>malvids</taxon>
        <taxon>Brassicales</taxon>
        <taxon>Brassicaceae</taxon>
        <taxon>Brassiceae</taxon>
        <taxon>Brassica</taxon>
    </lineage>
</organism>
<dbReference type="Proteomes" id="UP001295469">
    <property type="component" value="Chromosome C04"/>
</dbReference>
<reference evidence="1" key="1">
    <citation type="submission" date="2021-01" db="EMBL/GenBank/DDBJ databases">
        <authorList>
            <consortium name="Genoscope - CEA"/>
            <person name="William W."/>
        </authorList>
    </citation>
    <scope>NUCLEOTIDE SEQUENCE</scope>
</reference>
<sequence>MDSNAGSSVARRRRRLLTISDLLMLRHTLLSSSPKMINFLPLGKIYPVRFWWECGS</sequence>
<evidence type="ECO:0000313" key="1">
    <source>
        <dbReference type="EMBL" id="CAF1859169.1"/>
    </source>
</evidence>
<protein>
    <submittedName>
        <fullName evidence="1">(rape) hypothetical protein</fullName>
    </submittedName>
</protein>
<proteinExistence type="predicted"/>
<accession>A0A816K1Q7</accession>
<dbReference type="EMBL" id="HG994368">
    <property type="protein sequence ID" value="CAF1859169.1"/>
    <property type="molecule type" value="Genomic_DNA"/>
</dbReference>
<dbReference type="AlphaFoldDB" id="A0A816K1Q7"/>
<name>A0A816K1Q7_BRANA</name>